<protein>
    <submittedName>
        <fullName evidence="1">Uncharacterized protein</fullName>
    </submittedName>
</protein>
<name>A0A0C2MA64_THEKT</name>
<evidence type="ECO:0000313" key="2">
    <source>
        <dbReference type="Proteomes" id="UP000031668"/>
    </source>
</evidence>
<accession>A0A0C2MA64</accession>
<organism evidence="1 2">
    <name type="scientific">Thelohanellus kitauei</name>
    <name type="common">Myxosporean</name>
    <dbReference type="NCBI Taxonomy" id="669202"/>
    <lineage>
        <taxon>Eukaryota</taxon>
        <taxon>Metazoa</taxon>
        <taxon>Cnidaria</taxon>
        <taxon>Myxozoa</taxon>
        <taxon>Myxosporea</taxon>
        <taxon>Bivalvulida</taxon>
        <taxon>Platysporina</taxon>
        <taxon>Myxobolidae</taxon>
        <taxon>Thelohanellus</taxon>
    </lineage>
</organism>
<gene>
    <name evidence="1" type="ORF">RF11_15404</name>
</gene>
<evidence type="ECO:0000313" key="1">
    <source>
        <dbReference type="EMBL" id="KII63895.1"/>
    </source>
</evidence>
<comment type="caution">
    <text evidence="1">The sequence shown here is derived from an EMBL/GenBank/DDBJ whole genome shotgun (WGS) entry which is preliminary data.</text>
</comment>
<sequence length="107" mass="12714">MIQSMMINKIHRQMFLQHTWNRFNYNHPDRNLVATRDEEGQTAAKLLLTRFNSNFDELNERFTTLIGDSFISSLIILILAERSLFHSSRARKILKKISRKYAKEIMV</sequence>
<keyword evidence="2" id="KW-1185">Reference proteome</keyword>
<reference evidence="1 2" key="1">
    <citation type="journal article" date="2014" name="Genome Biol. Evol.">
        <title>The genome of the myxosporean Thelohanellus kitauei shows adaptations to nutrient acquisition within its fish host.</title>
        <authorList>
            <person name="Yang Y."/>
            <person name="Xiong J."/>
            <person name="Zhou Z."/>
            <person name="Huo F."/>
            <person name="Miao W."/>
            <person name="Ran C."/>
            <person name="Liu Y."/>
            <person name="Zhang J."/>
            <person name="Feng J."/>
            <person name="Wang M."/>
            <person name="Wang M."/>
            <person name="Wang L."/>
            <person name="Yao B."/>
        </authorList>
    </citation>
    <scope>NUCLEOTIDE SEQUENCE [LARGE SCALE GENOMIC DNA]</scope>
    <source>
        <strain evidence="1">Wuqing</strain>
    </source>
</reference>
<proteinExistence type="predicted"/>
<dbReference type="Proteomes" id="UP000031668">
    <property type="component" value="Unassembled WGS sequence"/>
</dbReference>
<dbReference type="AlphaFoldDB" id="A0A0C2MA64"/>
<dbReference type="EMBL" id="JWZT01004535">
    <property type="protein sequence ID" value="KII63895.1"/>
    <property type="molecule type" value="Genomic_DNA"/>
</dbReference>